<evidence type="ECO:0000313" key="2">
    <source>
        <dbReference type="Proteomes" id="UP000000763"/>
    </source>
</evidence>
<dbReference type="AlphaFoldDB" id="Q5Z4X0"/>
<proteinExistence type="predicted"/>
<dbReference type="EMBL" id="AP005929">
    <property type="protein sequence ID" value="BAD62224.1"/>
    <property type="molecule type" value="Genomic_DNA"/>
</dbReference>
<gene>
    <name evidence="1" type="primary">OSJNBb0071G09.13</name>
</gene>
<reference evidence="2" key="2">
    <citation type="journal article" date="2008" name="Nucleic Acids Res.">
        <title>The rice annotation project database (RAP-DB): 2008 update.</title>
        <authorList>
            <consortium name="The rice annotation project (RAP)"/>
        </authorList>
    </citation>
    <scope>GENOME REANNOTATION</scope>
    <source>
        <strain evidence="2">cv. Nipponbare</strain>
    </source>
</reference>
<organism evidence="1 2">
    <name type="scientific">Oryza sativa subsp. japonica</name>
    <name type="common">Rice</name>
    <dbReference type="NCBI Taxonomy" id="39947"/>
    <lineage>
        <taxon>Eukaryota</taxon>
        <taxon>Viridiplantae</taxon>
        <taxon>Streptophyta</taxon>
        <taxon>Embryophyta</taxon>
        <taxon>Tracheophyta</taxon>
        <taxon>Spermatophyta</taxon>
        <taxon>Magnoliopsida</taxon>
        <taxon>Liliopsida</taxon>
        <taxon>Poales</taxon>
        <taxon>Poaceae</taxon>
        <taxon>BOP clade</taxon>
        <taxon>Oryzoideae</taxon>
        <taxon>Oryzeae</taxon>
        <taxon>Oryzinae</taxon>
        <taxon>Oryza</taxon>
        <taxon>Oryza sativa</taxon>
    </lineage>
</organism>
<dbReference type="Proteomes" id="UP000000763">
    <property type="component" value="Chromosome 6"/>
</dbReference>
<sequence>MLMINVDAAFDIDSGSGAAMSVFDDCKLMWDGFGAISIEHRNRNSNQRRRQAVTLTASAFQLLSYEDNASKEEVTSSKNASIMFG</sequence>
<protein>
    <submittedName>
        <fullName evidence="1">Uncharacterized protein</fullName>
    </submittedName>
</protein>
<name>Q5Z4X0_ORYSJ</name>
<reference evidence="2" key="1">
    <citation type="journal article" date="2005" name="Nature">
        <title>The map-based sequence of the rice genome.</title>
        <authorList>
            <consortium name="International rice genome sequencing project (IRGSP)"/>
            <person name="Matsumoto T."/>
            <person name="Wu J."/>
            <person name="Kanamori H."/>
            <person name="Katayose Y."/>
            <person name="Fujisawa M."/>
            <person name="Namiki N."/>
            <person name="Mizuno H."/>
            <person name="Yamamoto K."/>
            <person name="Antonio B.A."/>
            <person name="Baba T."/>
            <person name="Sakata K."/>
            <person name="Nagamura Y."/>
            <person name="Aoki H."/>
            <person name="Arikawa K."/>
            <person name="Arita K."/>
            <person name="Bito T."/>
            <person name="Chiden Y."/>
            <person name="Fujitsuka N."/>
            <person name="Fukunaka R."/>
            <person name="Hamada M."/>
            <person name="Harada C."/>
            <person name="Hayashi A."/>
            <person name="Hijishita S."/>
            <person name="Honda M."/>
            <person name="Hosokawa S."/>
            <person name="Ichikawa Y."/>
            <person name="Idonuma A."/>
            <person name="Iijima M."/>
            <person name="Ikeda M."/>
            <person name="Ikeno M."/>
            <person name="Ito K."/>
            <person name="Ito S."/>
            <person name="Ito T."/>
            <person name="Ito Y."/>
            <person name="Ito Y."/>
            <person name="Iwabuchi A."/>
            <person name="Kamiya K."/>
            <person name="Karasawa W."/>
            <person name="Kurita K."/>
            <person name="Katagiri S."/>
            <person name="Kikuta A."/>
            <person name="Kobayashi H."/>
            <person name="Kobayashi N."/>
            <person name="Machita K."/>
            <person name="Maehara T."/>
            <person name="Masukawa M."/>
            <person name="Mizubayashi T."/>
            <person name="Mukai Y."/>
            <person name="Nagasaki H."/>
            <person name="Nagata Y."/>
            <person name="Naito S."/>
            <person name="Nakashima M."/>
            <person name="Nakama Y."/>
            <person name="Nakamichi Y."/>
            <person name="Nakamura M."/>
            <person name="Meguro A."/>
            <person name="Negishi M."/>
            <person name="Ohta I."/>
            <person name="Ohta T."/>
            <person name="Okamoto M."/>
            <person name="Ono N."/>
            <person name="Saji S."/>
            <person name="Sakaguchi M."/>
            <person name="Sakai K."/>
            <person name="Shibata M."/>
            <person name="Shimokawa T."/>
            <person name="Song J."/>
            <person name="Takazaki Y."/>
            <person name="Terasawa K."/>
            <person name="Tsugane M."/>
            <person name="Tsuji K."/>
            <person name="Ueda S."/>
            <person name="Waki K."/>
            <person name="Yamagata H."/>
            <person name="Yamamoto M."/>
            <person name="Yamamoto S."/>
            <person name="Yamane H."/>
            <person name="Yoshiki S."/>
            <person name="Yoshihara R."/>
            <person name="Yukawa K."/>
            <person name="Zhong H."/>
            <person name="Yano M."/>
            <person name="Yuan Q."/>
            <person name="Ouyang S."/>
            <person name="Liu J."/>
            <person name="Jones K.M."/>
            <person name="Gansberger K."/>
            <person name="Moffat K."/>
            <person name="Hill J."/>
            <person name="Bera J."/>
            <person name="Fadrosh D."/>
            <person name="Jin S."/>
            <person name="Johri S."/>
            <person name="Kim M."/>
            <person name="Overton L."/>
            <person name="Reardon M."/>
            <person name="Tsitrin T."/>
            <person name="Vuong H."/>
            <person name="Weaver B."/>
            <person name="Ciecko A."/>
            <person name="Tallon L."/>
            <person name="Jackson J."/>
            <person name="Pai G."/>
            <person name="Aken S.V."/>
            <person name="Utterback T."/>
            <person name="Reidmuller S."/>
            <person name="Feldblyum T."/>
            <person name="Hsiao J."/>
            <person name="Zismann V."/>
            <person name="Iobst S."/>
            <person name="de Vazeille A.R."/>
            <person name="Buell C.R."/>
            <person name="Ying K."/>
            <person name="Li Y."/>
            <person name="Lu T."/>
            <person name="Huang Y."/>
            <person name="Zhao Q."/>
            <person name="Feng Q."/>
            <person name="Zhang L."/>
            <person name="Zhu J."/>
            <person name="Weng Q."/>
            <person name="Mu J."/>
            <person name="Lu Y."/>
            <person name="Fan D."/>
            <person name="Liu Y."/>
            <person name="Guan J."/>
            <person name="Zhang Y."/>
            <person name="Yu S."/>
            <person name="Liu X."/>
            <person name="Zhang Y."/>
            <person name="Hong G."/>
            <person name="Han B."/>
            <person name="Choisne N."/>
            <person name="Demange N."/>
            <person name="Orjeda G."/>
            <person name="Samain S."/>
            <person name="Cattolico L."/>
            <person name="Pelletier E."/>
            <person name="Couloux A."/>
            <person name="Segurens B."/>
            <person name="Wincker P."/>
            <person name="D'Hont A."/>
            <person name="Scarpelli C."/>
            <person name="Weissenbach J."/>
            <person name="Salanoubat M."/>
            <person name="Quetier F."/>
            <person name="Yu Y."/>
            <person name="Kim H.R."/>
            <person name="Rambo T."/>
            <person name="Currie J."/>
            <person name="Collura K."/>
            <person name="Luo M."/>
            <person name="Yang T."/>
            <person name="Ammiraju J.S.S."/>
            <person name="Engler F."/>
            <person name="Soderlund C."/>
            <person name="Wing R.A."/>
            <person name="Palmer L.E."/>
            <person name="de la Bastide M."/>
            <person name="Spiegel L."/>
            <person name="Nascimento L."/>
            <person name="Zutavern T."/>
            <person name="O'Shaughnessy A."/>
            <person name="Dike S."/>
            <person name="Dedhia N."/>
            <person name="Preston R."/>
            <person name="Balija V."/>
            <person name="McCombie W.R."/>
            <person name="Chow T."/>
            <person name="Chen H."/>
            <person name="Chung M."/>
            <person name="Chen C."/>
            <person name="Shaw J."/>
            <person name="Wu H."/>
            <person name="Hsiao K."/>
            <person name="Chao Y."/>
            <person name="Chu M."/>
            <person name="Cheng C."/>
            <person name="Hour A."/>
            <person name="Lee P."/>
            <person name="Lin S."/>
            <person name="Lin Y."/>
            <person name="Liou J."/>
            <person name="Liu S."/>
            <person name="Hsing Y."/>
            <person name="Raghuvanshi S."/>
            <person name="Mohanty A."/>
            <person name="Bharti A.K."/>
            <person name="Gaur A."/>
            <person name="Gupta V."/>
            <person name="Kumar D."/>
            <person name="Ravi V."/>
            <person name="Vij S."/>
            <person name="Kapur A."/>
            <person name="Khurana P."/>
            <person name="Khurana P."/>
            <person name="Khurana J.P."/>
            <person name="Tyagi A.K."/>
            <person name="Gaikwad K."/>
            <person name="Singh A."/>
            <person name="Dalal V."/>
            <person name="Srivastava S."/>
            <person name="Dixit A."/>
            <person name="Pal A.K."/>
            <person name="Ghazi I.A."/>
            <person name="Yadav M."/>
            <person name="Pandit A."/>
            <person name="Bhargava A."/>
            <person name="Sureshbabu K."/>
            <person name="Batra K."/>
            <person name="Sharma T.R."/>
            <person name="Mohapatra T."/>
            <person name="Singh N.K."/>
            <person name="Messing J."/>
            <person name="Nelson A.B."/>
            <person name="Fuks G."/>
            <person name="Kavchok S."/>
            <person name="Keizer G."/>
            <person name="Linton E."/>
            <person name="Llaca V."/>
            <person name="Song R."/>
            <person name="Tanyolac B."/>
            <person name="Young S."/>
            <person name="Ho-Il K."/>
            <person name="Hahn J.H."/>
            <person name="Sangsakoo G."/>
            <person name="Vanavichit A."/>
            <person name="de Mattos Luiz.A.T."/>
            <person name="Zimmer P.D."/>
            <person name="Malone G."/>
            <person name="Dellagostin O."/>
            <person name="de Oliveira A.C."/>
            <person name="Bevan M."/>
            <person name="Bancroft I."/>
            <person name="Minx P."/>
            <person name="Cordum H."/>
            <person name="Wilson R."/>
            <person name="Cheng Z."/>
            <person name="Jin W."/>
            <person name="Jiang J."/>
            <person name="Leong S.A."/>
            <person name="Iwama H."/>
            <person name="Gojobori T."/>
            <person name="Itoh T."/>
            <person name="Niimura Y."/>
            <person name="Fujii Y."/>
            <person name="Habara T."/>
            <person name="Sakai H."/>
            <person name="Sato Y."/>
            <person name="Wilson G."/>
            <person name="Kumar K."/>
            <person name="McCouch S."/>
            <person name="Juretic N."/>
            <person name="Hoen D."/>
            <person name="Wright S."/>
            <person name="Bruskiewich R."/>
            <person name="Bureau T."/>
            <person name="Miyao A."/>
            <person name="Hirochika H."/>
            <person name="Nishikawa T."/>
            <person name="Kadowaki K."/>
            <person name="Sugiura M."/>
            <person name="Burr B."/>
            <person name="Sasaki T."/>
        </authorList>
    </citation>
    <scope>NUCLEOTIDE SEQUENCE [LARGE SCALE GENOMIC DNA]</scope>
    <source>
        <strain evidence="2">cv. Nipponbare</strain>
    </source>
</reference>
<accession>Q5Z4X0</accession>
<evidence type="ECO:0000313" key="1">
    <source>
        <dbReference type="EMBL" id="BAD62224.1"/>
    </source>
</evidence>